<sequence length="101" mass="10475">MKMSAMWVLLVCLSGCDNAEEGVNSPAAGQESARAAKAVEPKLSARSEPAANPQYDAQDAAEDLDATGKPAQAVPDRDAETYDTDAGSVPNPEAGDPVDRE</sequence>
<dbReference type="KEGG" id="mpsy:CEK71_09530"/>
<dbReference type="Proteomes" id="UP000197019">
    <property type="component" value="Chromosome"/>
</dbReference>
<protein>
    <recommendedName>
        <fullName evidence="5">Lipoprotein</fullName>
    </recommendedName>
</protein>
<dbReference type="OrthoDB" id="9958338at2"/>
<evidence type="ECO:0008006" key="5">
    <source>
        <dbReference type="Google" id="ProtNLM"/>
    </source>
</evidence>
<dbReference type="AlphaFoldDB" id="A0A1Z4BYE0"/>
<feature type="chain" id="PRO_5013323444" description="Lipoprotein" evidence="2">
    <location>
        <begin position="20"/>
        <end position="101"/>
    </location>
</feature>
<keyword evidence="4" id="KW-1185">Reference proteome</keyword>
<organism evidence="3 4">
    <name type="scientific">Methylovulum psychrotolerans</name>
    <dbReference type="NCBI Taxonomy" id="1704499"/>
    <lineage>
        <taxon>Bacteria</taxon>
        <taxon>Pseudomonadati</taxon>
        <taxon>Pseudomonadota</taxon>
        <taxon>Gammaproteobacteria</taxon>
        <taxon>Methylococcales</taxon>
        <taxon>Methylococcaceae</taxon>
        <taxon>Methylovulum</taxon>
    </lineage>
</organism>
<feature type="region of interest" description="Disordered" evidence="1">
    <location>
        <begin position="19"/>
        <end position="101"/>
    </location>
</feature>
<name>A0A1Z4BYE0_9GAMM</name>
<evidence type="ECO:0000256" key="2">
    <source>
        <dbReference type="SAM" id="SignalP"/>
    </source>
</evidence>
<evidence type="ECO:0000313" key="3">
    <source>
        <dbReference type="EMBL" id="ASF46298.1"/>
    </source>
</evidence>
<dbReference type="RefSeq" id="WP_088619170.1">
    <property type="nucleotide sequence ID" value="NZ_CP022129.1"/>
</dbReference>
<feature type="signal peptide" evidence="2">
    <location>
        <begin position="1"/>
        <end position="19"/>
    </location>
</feature>
<evidence type="ECO:0000256" key="1">
    <source>
        <dbReference type="SAM" id="MobiDB-lite"/>
    </source>
</evidence>
<gene>
    <name evidence="3" type="ORF">CEK71_09530</name>
</gene>
<evidence type="ECO:0000313" key="4">
    <source>
        <dbReference type="Proteomes" id="UP000197019"/>
    </source>
</evidence>
<reference evidence="3 4" key="1">
    <citation type="submission" date="2017-06" db="EMBL/GenBank/DDBJ databases">
        <title>Genome Sequencing of the methanotroph Methylovulum psychrotolerants str. HV10-M2 isolated from a high-altitude environment.</title>
        <authorList>
            <person name="Mateos-Rivera A."/>
        </authorList>
    </citation>
    <scope>NUCLEOTIDE SEQUENCE [LARGE SCALE GENOMIC DNA]</scope>
    <source>
        <strain evidence="3 4">HV10_M2</strain>
    </source>
</reference>
<dbReference type="EMBL" id="CP022129">
    <property type="protein sequence ID" value="ASF46298.1"/>
    <property type="molecule type" value="Genomic_DNA"/>
</dbReference>
<proteinExistence type="predicted"/>
<keyword evidence="2" id="KW-0732">Signal</keyword>
<accession>A0A1Z4BYE0</accession>